<proteinExistence type="predicted"/>
<accession>A0A9P6QX83</accession>
<organism evidence="1 2">
    <name type="scientific">Dissophora globulifera</name>
    <dbReference type="NCBI Taxonomy" id="979702"/>
    <lineage>
        <taxon>Eukaryota</taxon>
        <taxon>Fungi</taxon>
        <taxon>Fungi incertae sedis</taxon>
        <taxon>Mucoromycota</taxon>
        <taxon>Mortierellomycotina</taxon>
        <taxon>Mortierellomycetes</taxon>
        <taxon>Mortierellales</taxon>
        <taxon>Mortierellaceae</taxon>
        <taxon>Dissophora</taxon>
    </lineage>
</organism>
<comment type="caution">
    <text evidence="1">The sequence shown here is derived from an EMBL/GenBank/DDBJ whole genome shotgun (WGS) entry which is preliminary data.</text>
</comment>
<dbReference type="AlphaFoldDB" id="A0A9P6QX83"/>
<keyword evidence="2" id="KW-1185">Reference proteome</keyword>
<dbReference type="Proteomes" id="UP000738325">
    <property type="component" value="Unassembled WGS sequence"/>
</dbReference>
<dbReference type="EMBL" id="JAAAIP010001800">
    <property type="protein sequence ID" value="KAG0303704.1"/>
    <property type="molecule type" value="Genomic_DNA"/>
</dbReference>
<protein>
    <submittedName>
        <fullName evidence="1">Uncharacterized protein</fullName>
    </submittedName>
</protein>
<feature type="non-terminal residue" evidence="1">
    <location>
        <position position="75"/>
    </location>
</feature>
<dbReference type="OrthoDB" id="419711at2759"/>
<name>A0A9P6QX83_9FUNG</name>
<gene>
    <name evidence="1" type="ORF">BGZ99_002623</name>
</gene>
<evidence type="ECO:0000313" key="2">
    <source>
        <dbReference type="Proteomes" id="UP000738325"/>
    </source>
</evidence>
<reference evidence="1" key="1">
    <citation type="journal article" date="2020" name="Fungal Divers.">
        <title>Resolving the Mortierellaceae phylogeny through synthesis of multi-gene phylogenetics and phylogenomics.</title>
        <authorList>
            <person name="Vandepol N."/>
            <person name="Liber J."/>
            <person name="Desiro A."/>
            <person name="Na H."/>
            <person name="Kennedy M."/>
            <person name="Barry K."/>
            <person name="Grigoriev I.V."/>
            <person name="Miller A.N."/>
            <person name="O'Donnell K."/>
            <person name="Stajich J.E."/>
            <person name="Bonito G."/>
        </authorList>
    </citation>
    <scope>NUCLEOTIDE SEQUENCE</scope>
    <source>
        <strain evidence="1">REB-010B</strain>
    </source>
</reference>
<sequence>MPSFFVRALKLHRFEPNRIVTSYLVSPRTLAIIRGLECLYVLVASIDVWVTSIDALDYFKYFTHLSYFGLLAYLF</sequence>
<evidence type="ECO:0000313" key="1">
    <source>
        <dbReference type="EMBL" id="KAG0303704.1"/>
    </source>
</evidence>